<keyword evidence="4 11" id="KW-0443">Lipid metabolism</keyword>
<keyword evidence="8 11" id="KW-0456">Lyase</keyword>
<comment type="cofactor">
    <cofactor evidence="11">
        <name>pyruvate</name>
        <dbReference type="ChEBI" id="CHEBI:15361"/>
    </cofactor>
    <text evidence="11">Binds 1 pyruvoyl group covalently per subunit.</text>
</comment>
<evidence type="ECO:0000256" key="11">
    <source>
        <dbReference type="HAMAP-Rule" id="MF_00664"/>
    </source>
</evidence>
<comment type="pathway">
    <text evidence="11">Phospholipid metabolism; phosphatidylethanolamine biosynthesis; phosphatidylethanolamine from CDP-diacylglycerol: step 2/2.</text>
</comment>
<reference evidence="13" key="2">
    <citation type="submission" date="2020-09" db="EMBL/GenBank/DDBJ databases">
        <authorList>
            <person name="Sun Q."/>
            <person name="Kim S."/>
        </authorList>
    </citation>
    <scope>NUCLEOTIDE SEQUENCE</scope>
    <source>
        <strain evidence="13">KCTC 42097</strain>
    </source>
</reference>
<keyword evidence="12" id="KW-1133">Transmembrane helix</keyword>
<dbReference type="GO" id="GO:0004609">
    <property type="term" value="F:phosphatidylserine decarboxylase activity"/>
    <property type="evidence" value="ECO:0007669"/>
    <property type="project" value="UniProtKB-UniRule"/>
</dbReference>
<reference evidence="13" key="1">
    <citation type="journal article" date="2014" name="Int. J. Syst. Evol. Microbiol.">
        <title>Complete genome sequence of Corynebacterium casei LMG S-19264T (=DSM 44701T), isolated from a smear-ripened cheese.</title>
        <authorList>
            <consortium name="US DOE Joint Genome Institute (JGI-PGF)"/>
            <person name="Walter F."/>
            <person name="Albersmeier A."/>
            <person name="Kalinowski J."/>
            <person name="Ruckert C."/>
        </authorList>
    </citation>
    <scope>NUCLEOTIDE SEQUENCE</scope>
    <source>
        <strain evidence="13">KCTC 42097</strain>
    </source>
</reference>
<dbReference type="PANTHER" id="PTHR35809">
    <property type="entry name" value="ARCHAETIDYLSERINE DECARBOXYLASE PROENZYME-RELATED"/>
    <property type="match status" value="1"/>
</dbReference>
<dbReference type="NCBIfam" id="NF003685">
    <property type="entry name" value="PRK05305.2-5"/>
    <property type="match status" value="1"/>
</dbReference>
<accession>A0A8J3DR83</accession>
<comment type="PTM">
    <text evidence="11">Is synthesized initially as an inactive proenzyme. Formation of the active enzyme involves a self-maturation process in which the active site pyruvoyl group is generated from an internal serine residue via an autocatalytic post-translational modification. Two non-identical subunits are generated from the proenzyme in this reaction, and the pyruvate is formed at the N-terminus of the alpha chain, which is derived from the carboxyl end of the proenzyme. The post-translation cleavage follows an unusual pathway, termed non-hydrolytic serinolysis, in which the side chain hydroxyl group of the serine supplies its oxygen atom to form the C-terminus of the beta chain, while the remainder of the serine residue undergoes an oxidative deamination to produce ammonia and the pyruvoyl prosthetic group on the alpha chain.</text>
</comment>
<evidence type="ECO:0000256" key="3">
    <source>
        <dbReference type="ARBA" id="ARBA00022793"/>
    </source>
</evidence>
<feature type="transmembrane region" description="Helical" evidence="12">
    <location>
        <begin position="21"/>
        <end position="54"/>
    </location>
</feature>
<dbReference type="PANTHER" id="PTHR35809:SF1">
    <property type="entry name" value="ARCHAETIDYLSERINE DECARBOXYLASE PROENZYME-RELATED"/>
    <property type="match status" value="1"/>
</dbReference>
<dbReference type="InterPro" id="IPR033175">
    <property type="entry name" value="PSD-A"/>
</dbReference>
<evidence type="ECO:0000313" key="13">
    <source>
        <dbReference type="EMBL" id="GHC68897.1"/>
    </source>
</evidence>
<feature type="chain" id="PRO_5035349068" description="Phosphatidylserine decarboxylase beta chain" evidence="11">
    <location>
        <begin position="1"/>
        <end position="189"/>
    </location>
</feature>
<organism evidence="13 14">
    <name type="scientific">Limoniibacter endophyticus</name>
    <dbReference type="NCBI Taxonomy" id="1565040"/>
    <lineage>
        <taxon>Bacteria</taxon>
        <taxon>Pseudomonadati</taxon>
        <taxon>Pseudomonadota</taxon>
        <taxon>Alphaproteobacteria</taxon>
        <taxon>Hyphomicrobiales</taxon>
        <taxon>Bartonellaceae</taxon>
        <taxon>Limoniibacter</taxon>
    </lineage>
</organism>
<comment type="similarity">
    <text evidence="11">Belongs to the phosphatidylserine decarboxylase family. PSD-A subfamily.</text>
</comment>
<evidence type="ECO:0000256" key="8">
    <source>
        <dbReference type="ARBA" id="ARBA00023239"/>
    </source>
</evidence>
<dbReference type="GO" id="GO:0005886">
    <property type="term" value="C:plasma membrane"/>
    <property type="evidence" value="ECO:0007669"/>
    <property type="project" value="UniProtKB-SubCell"/>
</dbReference>
<dbReference type="RefSeq" id="WP_189489270.1">
    <property type="nucleotide sequence ID" value="NZ_BMZO01000004.1"/>
</dbReference>
<comment type="subcellular location">
    <subcellularLocation>
        <location evidence="11">Cell membrane</location>
        <topology evidence="11">Peripheral membrane protein</topology>
    </subcellularLocation>
</comment>
<keyword evidence="7 11" id="KW-0594">Phospholipid biosynthesis</keyword>
<dbReference type="NCBIfam" id="NF003679">
    <property type="entry name" value="PRK05305.1-3"/>
    <property type="match status" value="1"/>
</dbReference>
<feature type="active site" description="Schiff-base intermediate with substrate; via pyruvic acid" evidence="11">
    <location>
        <position position="190"/>
    </location>
</feature>
<keyword evidence="3 11" id="KW-0210">Decarboxylase</keyword>
<dbReference type="GO" id="GO:0006646">
    <property type="term" value="P:phosphatidylethanolamine biosynthetic process"/>
    <property type="evidence" value="ECO:0007669"/>
    <property type="project" value="UniProtKB-UniRule"/>
</dbReference>
<dbReference type="AlphaFoldDB" id="A0A8J3DR83"/>
<keyword evidence="14" id="KW-1185">Reference proteome</keyword>
<comment type="catalytic activity">
    <reaction evidence="11">
        <text>a 1,2-diacyl-sn-glycero-3-phospho-L-serine + H(+) = a 1,2-diacyl-sn-glycero-3-phosphoethanolamine + CO2</text>
        <dbReference type="Rhea" id="RHEA:20828"/>
        <dbReference type="ChEBI" id="CHEBI:15378"/>
        <dbReference type="ChEBI" id="CHEBI:16526"/>
        <dbReference type="ChEBI" id="CHEBI:57262"/>
        <dbReference type="ChEBI" id="CHEBI:64612"/>
        <dbReference type="EC" id="4.1.1.65"/>
    </reaction>
</comment>
<comment type="caution">
    <text evidence="13">The sequence shown here is derived from an EMBL/GenBank/DDBJ whole genome shotgun (WGS) entry which is preliminary data.</text>
</comment>
<comment type="function">
    <text evidence="11">Catalyzes the formation of phosphatidylethanolamine (PtdEtn) from phosphatidylserine (PtdSer).</text>
</comment>
<evidence type="ECO:0000313" key="14">
    <source>
        <dbReference type="Proteomes" id="UP000641137"/>
    </source>
</evidence>
<dbReference type="UniPathway" id="UPA00558">
    <property type="reaction ID" value="UER00616"/>
</dbReference>
<dbReference type="NCBIfam" id="NF003678">
    <property type="entry name" value="PRK05305.1-2"/>
    <property type="match status" value="1"/>
</dbReference>
<evidence type="ECO:0000256" key="12">
    <source>
        <dbReference type="SAM" id="Phobius"/>
    </source>
</evidence>
<dbReference type="EMBL" id="BMZO01000004">
    <property type="protein sequence ID" value="GHC68897.1"/>
    <property type="molecule type" value="Genomic_DNA"/>
</dbReference>
<dbReference type="EC" id="4.1.1.65" evidence="11"/>
<dbReference type="Pfam" id="PF02666">
    <property type="entry name" value="PS_Dcarbxylase"/>
    <property type="match status" value="1"/>
</dbReference>
<evidence type="ECO:0000256" key="5">
    <source>
        <dbReference type="ARBA" id="ARBA00023136"/>
    </source>
</evidence>
<name>A0A8J3DR83_9HYPH</name>
<protein>
    <recommendedName>
        <fullName evidence="11">Phosphatidylserine decarboxylase proenzyme</fullName>
        <ecNumber evidence="11">4.1.1.65</ecNumber>
    </recommendedName>
    <component>
        <recommendedName>
            <fullName evidence="11">Phosphatidylserine decarboxylase alpha chain</fullName>
        </recommendedName>
    </component>
    <component>
        <recommendedName>
            <fullName evidence="11">Phosphatidylserine decarboxylase beta chain</fullName>
        </recommendedName>
    </component>
</protein>
<feature type="chain" id="PRO_5035349067" description="Phosphatidylserine decarboxylase alpha chain" evidence="11">
    <location>
        <begin position="190"/>
        <end position="232"/>
    </location>
</feature>
<keyword evidence="5 11" id="KW-0472">Membrane</keyword>
<dbReference type="InterPro" id="IPR003817">
    <property type="entry name" value="PS_Dcarbxylase"/>
</dbReference>
<feature type="modified residue" description="Pyruvic acid (Ser); by autocatalysis" evidence="11">
    <location>
        <position position="190"/>
    </location>
</feature>
<dbReference type="Proteomes" id="UP000641137">
    <property type="component" value="Unassembled WGS sequence"/>
</dbReference>
<dbReference type="HAMAP" id="MF_00664">
    <property type="entry name" value="PS_decarb_PSD_A"/>
    <property type="match status" value="1"/>
</dbReference>
<comment type="subunit">
    <text evidence="11">Heterodimer of a large membrane-associated beta subunit and a small pyruvoyl-containing alpha subunit.</text>
</comment>
<proteinExistence type="inferred from homology"/>
<evidence type="ECO:0000256" key="1">
    <source>
        <dbReference type="ARBA" id="ARBA00022475"/>
    </source>
</evidence>
<evidence type="ECO:0000256" key="2">
    <source>
        <dbReference type="ARBA" id="ARBA00022516"/>
    </source>
</evidence>
<keyword evidence="10 11" id="KW-0670">Pyruvate</keyword>
<keyword evidence="6 11" id="KW-0865">Zymogen</keyword>
<dbReference type="NCBIfam" id="NF003677">
    <property type="entry name" value="PRK05305.1-1"/>
    <property type="match status" value="1"/>
</dbReference>
<evidence type="ECO:0000256" key="9">
    <source>
        <dbReference type="ARBA" id="ARBA00023264"/>
    </source>
</evidence>
<evidence type="ECO:0000256" key="7">
    <source>
        <dbReference type="ARBA" id="ARBA00023209"/>
    </source>
</evidence>
<keyword evidence="9 11" id="KW-1208">Phospholipid metabolism</keyword>
<keyword evidence="2 11" id="KW-0444">Lipid biosynthesis</keyword>
<feature type="site" description="Cleavage (non-hydrolytic); by autocatalysis" evidence="11">
    <location>
        <begin position="189"/>
        <end position="190"/>
    </location>
</feature>
<keyword evidence="12" id="KW-0812">Transmembrane</keyword>
<evidence type="ECO:0000256" key="4">
    <source>
        <dbReference type="ARBA" id="ARBA00023098"/>
    </source>
</evidence>
<keyword evidence="1 11" id="KW-1003">Cell membrane</keyword>
<gene>
    <name evidence="11 13" type="primary">psd</name>
    <name evidence="13" type="ORF">GCM10010136_14080</name>
</gene>
<sequence>MSLIDSVRKTMVPIHKEGYIFIALFAGATLLLGALWEPLFWIGVVLTLWCIYFFRDPERVTPIDERLVIAPADGDISAVDFVIPPAELELGTEEMLRISVFMNVFSVHVNRSPVTGRVARIEYRPGEFLNADLDKASRENERNGIVLETAHGEIAMVQIAGLVARRILCFTQPTRTVNAGERVGLIRFGSRVDLYLPKTATARVAVGQTSVGGETVLAEFNSDRGAPVVRVA</sequence>
<evidence type="ECO:0000256" key="6">
    <source>
        <dbReference type="ARBA" id="ARBA00023145"/>
    </source>
</evidence>
<evidence type="ECO:0000256" key="10">
    <source>
        <dbReference type="ARBA" id="ARBA00023317"/>
    </source>
</evidence>